<proteinExistence type="predicted"/>
<gene>
    <name evidence="2" type="ORF">AVDCRST_MAG73-727</name>
</gene>
<feature type="region of interest" description="Disordered" evidence="1">
    <location>
        <begin position="1"/>
        <end position="73"/>
    </location>
</feature>
<dbReference type="AlphaFoldDB" id="A0A6J4TQV2"/>
<organism evidence="2">
    <name type="scientific">uncultured Thermomicrobiales bacterium</name>
    <dbReference type="NCBI Taxonomy" id="1645740"/>
    <lineage>
        <taxon>Bacteria</taxon>
        <taxon>Pseudomonadati</taxon>
        <taxon>Thermomicrobiota</taxon>
        <taxon>Thermomicrobia</taxon>
        <taxon>Thermomicrobiales</taxon>
        <taxon>environmental samples</taxon>
    </lineage>
</organism>
<evidence type="ECO:0000313" key="2">
    <source>
        <dbReference type="EMBL" id="CAA9528677.1"/>
    </source>
</evidence>
<feature type="non-terminal residue" evidence="2">
    <location>
        <position position="73"/>
    </location>
</feature>
<name>A0A6J4TQV2_9BACT</name>
<feature type="compositionally biased region" description="Basic residues" evidence="1">
    <location>
        <begin position="8"/>
        <end position="18"/>
    </location>
</feature>
<sequence length="73" mass="7820">ASTTSRWTWRRWGNRRLPPRSAPRGGSLPRLPFPLAAGRHPGAGARRPAAVGGRDRGHQPPPERGAGRAALVV</sequence>
<feature type="compositionally biased region" description="Low complexity" evidence="1">
    <location>
        <begin position="36"/>
        <end position="52"/>
    </location>
</feature>
<feature type="non-terminal residue" evidence="2">
    <location>
        <position position="1"/>
    </location>
</feature>
<dbReference type="EMBL" id="CADCWE010000043">
    <property type="protein sequence ID" value="CAA9528677.1"/>
    <property type="molecule type" value="Genomic_DNA"/>
</dbReference>
<protein>
    <submittedName>
        <fullName evidence="2">Uncharacterized protein</fullName>
    </submittedName>
</protein>
<evidence type="ECO:0000256" key="1">
    <source>
        <dbReference type="SAM" id="MobiDB-lite"/>
    </source>
</evidence>
<reference evidence="2" key="1">
    <citation type="submission" date="2020-02" db="EMBL/GenBank/DDBJ databases">
        <authorList>
            <person name="Meier V. D."/>
        </authorList>
    </citation>
    <scope>NUCLEOTIDE SEQUENCE</scope>
    <source>
        <strain evidence="2">AVDCRST_MAG73</strain>
    </source>
</reference>
<accession>A0A6J4TQV2</accession>